<dbReference type="InterPro" id="IPR011894">
    <property type="entry name" value="PorC_KorC"/>
</dbReference>
<evidence type="ECO:0000259" key="4">
    <source>
        <dbReference type="Pfam" id="PF01558"/>
    </source>
</evidence>
<evidence type="ECO:0000256" key="2">
    <source>
        <dbReference type="ARBA" id="ARBA00023002"/>
    </source>
</evidence>
<dbReference type="InterPro" id="IPR002869">
    <property type="entry name" value="Pyrv_flavodox_OxRed_cen"/>
</dbReference>
<evidence type="ECO:0000313" key="6">
    <source>
        <dbReference type="EMBL" id="MBS3059789.1"/>
    </source>
</evidence>
<name>A0A7J4IWC1_9ARCH</name>
<dbReference type="SUPFAM" id="SSF53323">
    <property type="entry name" value="Pyruvate-ferredoxin oxidoreductase, PFOR, domain III"/>
    <property type="match status" value="1"/>
</dbReference>
<dbReference type="EC" id="1.2.7.1" evidence="1"/>
<feature type="domain" description="Pyruvate/ketoisovalerate oxidoreductase catalytic" evidence="4">
    <location>
        <begin position="10"/>
        <end position="175"/>
    </location>
</feature>
<keyword evidence="2" id="KW-0560">Oxidoreductase</keyword>
<organism evidence="5 7">
    <name type="scientific">Candidatus Iainarchaeum sp</name>
    <dbReference type="NCBI Taxonomy" id="3101447"/>
    <lineage>
        <taxon>Archaea</taxon>
        <taxon>Candidatus Iainarchaeota</taxon>
        <taxon>Candidatus Iainarchaeia</taxon>
        <taxon>Candidatus Iainarchaeales</taxon>
        <taxon>Candidatus Iainarchaeaceae</taxon>
        <taxon>Candidatus Iainarchaeum</taxon>
    </lineage>
</organism>
<dbReference type="PANTHER" id="PTHR43366:SF1">
    <property type="entry name" value="PYRUVATE SYNTHASE SUBUNIT PORC"/>
    <property type="match status" value="1"/>
</dbReference>
<dbReference type="Gene3D" id="3.40.920.10">
    <property type="entry name" value="Pyruvate-ferredoxin oxidoreductase, PFOR, domain III"/>
    <property type="match status" value="1"/>
</dbReference>
<dbReference type="PANTHER" id="PTHR43366">
    <property type="entry name" value="PYRUVATE SYNTHASE SUBUNIT PORC"/>
    <property type="match status" value="1"/>
</dbReference>
<dbReference type="AlphaFoldDB" id="A0A7J4IWC1"/>
<reference evidence="7" key="1">
    <citation type="journal article" date="2020" name="bioRxiv">
        <title>A rank-normalized archaeal taxonomy based on genome phylogeny resolves widespread incomplete and uneven classifications.</title>
        <authorList>
            <person name="Rinke C."/>
            <person name="Chuvochina M."/>
            <person name="Mussig A.J."/>
            <person name="Chaumeil P.-A."/>
            <person name="Waite D.W."/>
            <person name="Whitman W.B."/>
            <person name="Parks D.H."/>
            <person name="Hugenholtz P."/>
        </authorList>
    </citation>
    <scope>NUCLEOTIDE SEQUENCE [LARGE SCALE GENOMIC DNA]</scope>
</reference>
<dbReference type="InterPro" id="IPR051626">
    <property type="entry name" value="Oxidoreductase_gamma_subunit"/>
</dbReference>
<evidence type="ECO:0000313" key="7">
    <source>
        <dbReference type="Proteomes" id="UP000577419"/>
    </source>
</evidence>
<dbReference type="Proteomes" id="UP000577419">
    <property type="component" value="Unassembled WGS sequence"/>
</dbReference>
<evidence type="ECO:0000256" key="3">
    <source>
        <dbReference type="ARBA" id="ARBA00049357"/>
    </source>
</evidence>
<accession>A0A7J4IWC1</accession>
<dbReference type="NCBIfam" id="TIGR02175">
    <property type="entry name" value="PorC_KorC"/>
    <property type="match status" value="1"/>
</dbReference>
<comment type="caution">
    <text evidence="5">The sequence shown here is derived from an EMBL/GenBank/DDBJ whole genome shotgun (WGS) entry which is preliminary data.</text>
</comment>
<dbReference type="Pfam" id="PF01558">
    <property type="entry name" value="POR"/>
    <property type="match status" value="1"/>
</dbReference>
<evidence type="ECO:0000256" key="1">
    <source>
        <dbReference type="ARBA" id="ARBA00012822"/>
    </source>
</evidence>
<sequence length="188" mass="20600">MKEIRFHGRAGQGMVTAAVIVANAVSLEGKYSQAFPFFGSEKRGPPVTSYCRIDDKPINIHEEIDRPDIVVVADASTLKEVDVCAGLKENGIVIINTNRKPEQLKLKAKRVFTIDGTGIALKHLGKPITNTVMLGALLKVTGIAKLENALKALEKQFGSKLSKEMVEKNKKVVVECYDLVQLQEARAK</sequence>
<proteinExistence type="predicted"/>
<reference evidence="6" key="2">
    <citation type="submission" date="2021-03" db="EMBL/GenBank/DDBJ databases">
        <authorList>
            <person name="Jaffe A."/>
        </authorList>
    </citation>
    <scope>NUCLEOTIDE SEQUENCE</scope>
    <source>
        <strain evidence="6">RIFCSPHIGHO2_01_FULL_GW2011_AR10_43_9</strain>
    </source>
</reference>
<dbReference type="EMBL" id="JAGVWF010000078">
    <property type="protein sequence ID" value="MBS3059789.1"/>
    <property type="molecule type" value="Genomic_DNA"/>
</dbReference>
<dbReference type="GO" id="GO:0019164">
    <property type="term" value="F:pyruvate synthase activity"/>
    <property type="evidence" value="ECO:0007669"/>
    <property type="project" value="UniProtKB-EC"/>
</dbReference>
<gene>
    <name evidence="5" type="ORF">HA237_04255</name>
    <name evidence="6" type="ORF">J4224_05200</name>
</gene>
<keyword evidence="5" id="KW-0670">Pyruvate</keyword>
<protein>
    <recommendedName>
        <fullName evidence="1">pyruvate synthase</fullName>
        <ecNumber evidence="1">1.2.7.1</ecNumber>
    </recommendedName>
</protein>
<reference evidence="6" key="3">
    <citation type="submission" date="2021-05" db="EMBL/GenBank/DDBJ databases">
        <title>Protein family content uncovers lineage relationships and bacterial pathway maintenance mechanisms in DPANN archaea.</title>
        <authorList>
            <person name="Castelle C.J."/>
            <person name="Meheust R."/>
            <person name="Jaffe A.L."/>
            <person name="Seitz K."/>
            <person name="Gong X."/>
            <person name="Baker B.J."/>
            <person name="Banfield J.F."/>
        </authorList>
    </citation>
    <scope>NUCLEOTIDE SEQUENCE</scope>
    <source>
        <strain evidence="6">RIFCSPHIGHO2_01_FULL_GW2011_AR10_43_9</strain>
    </source>
</reference>
<dbReference type="Proteomes" id="UP000683213">
    <property type="component" value="Unassembled WGS sequence"/>
</dbReference>
<comment type="catalytic activity">
    <reaction evidence="3">
        <text>2 oxidized [2Fe-2S]-[ferredoxin] + pyruvate + CoA = 2 reduced [2Fe-2S]-[ferredoxin] + acetyl-CoA + CO2 + H(+)</text>
        <dbReference type="Rhea" id="RHEA:12765"/>
        <dbReference type="Rhea" id="RHEA-COMP:10000"/>
        <dbReference type="Rhea" id="RHEA-COMP:10001"/>
        <dbReference type="ChEBI" id="CHEBI:15361"/>
        <dbReference type="ChEBI" id="CHEBI:15378"/>
        <dbReference type="ChEBI" id="CHEBI:16526"/>
        <dbReference type="ChEBI" id="CHEBI:33737"/>
        <dbReference type="ChEBI" id="CHEBI:33738"/>
        <dbReference type="ChEBI" id="CHEBI:57287"/>
        <dbReference type="ChEBI" id="CHEBI:57288"/>
        <dbReference type="EC" id="1.2.7.1"/>
    </reaction>
</comment>
<dbReference type="InterPro" id="IPR019752">
    <property type="entry name" value="Pyrv/ketoisovalerate_OxRed_cat"/>
</dbReference>
<evidence type="ECO:0000313" key="5">
    <source>
        <dbReference type="EMBL" id="HIH08555.1"/>
    </source>
</evidence>
<dbReference type="EMBL" id="DUFG01000020">
    <property type="protein sequence ID" value="HIH08555.1"/>
    <property type="molecule type" value="Genomic_DNA"/>
</dbReference>